<dbReference type="AlphaFoldDB" id="K1U321"/>
<dbReference type="Gene3D" id="2.40.260.10">
    <property type="entry name" value="Sortase"/>
    <property type="match status" value="1"/>
</dbReference>
<comment type="caution">
    <text evidence="2">The sequence shown here is derived from an EMBL/GenBank/DDBJ whole genome shotgun (WGS) entry which is preliminary data.</text>
</comment>
<evidence type="ECO:0008006" key="3">
    <source>
        <dbReference type="Google" id="ProtNLM"/>
    </source>
</evidence>
<reference evidence="2" key="1">
    <citation type="journal article" date="2013" name="Environ. Microbiol.">
        <title>Microbiota from the distal guts of lean and obese adolescents exhibit partial functional redundancy besides clear differences in community structure.</title>
        <authorList>
            <person name="Ferrer M."/>
            <person name="Ruiz A."/>
            <person name="Lanza F."/>
            <person name="Haange S.B."/>
            <person name="Oberbach A."/>
            <person name="Till H."/>
            <person name="Bargiela R."/>
            <person name="Campoy C."/>
            <person name="Segura M.T."/>
            <person name="Richter M."/>
            <person name="von Bergen M."/>
            <person name="Seifert J."/>
            <person name="Suarez A."/>
        </authorList>
    </citation>
    <scope>NUCLEOTIDE SEQUENCE</scope>
</reference>
<organism evidence="2">
    <name type="scientific">human gut metagenome</name>
    <dbReference type="NCBI Taxonomy" id="408170"/>
    <lineage>
        <taxon>unclassified sequences</taxon>
        <taxon>metagenomes</taxon>
        <taxon>organismal metagenomes</taxon>
    </lineage>
</organism>
<dbReference type="InterPro" id="IPR005754">
    <property type="entry name" value="Sortase"/>
</dbReference>
<dbReference type="Pfam" id="PF04203">
    <property type="entry name" value="Sortase"/>
    <property type="match status" value="1"/>
</dbReference>
<sequence>MKKKKKQVLVAAILLITLLIIGLIISFTNMFKSSYKVSDRTLKVREKSSEGYPVMGWVRVQGTNIDYPVLYAQDSNYSLNDVDISFAWTNSSSTTLNDRVILHGHNIRNVSSKPLLNEKEFNDFEHLPSFLYYSFVKQNKYIQYTINNKNYLYKLYAVSMMDESEFYYDENMDSRTKKAYIKESIEDSYFNFDIDVNSSDKLITLVTCTRFFGQKGTIIKLDARMVREDEKVRNYKVSKNDSYKKIEDTMKGDENNEEA</sequence>
<gene>
    <name evidence="2" type="ORF">OBE_01911</name>
</gene>
<dbReference type="GO" id="GO:0016787">
    <property type="term" value="F:hydrolase activity"/>
    <property type="evidence" value="ECO:0007669"/>
    <property type="project" value="UniProtKB-KW"/>
</dbReference>
<dbReference type="InterPro" id="IPR009835">
    <property type="entry name" value="SrtB"/>
</dbReference>
<evidence type="ECO:0000313" key="2">
    <source>
        <dbReference type="EMBL" id="EKC74334.1"/>
    </source>
</evidence>
<accession>K1U321</accession>
<keyword evidence="1" id="KW-0378">Hydrolase</keyword>
<evidence type="ECO:0000256" key="1">
    <source>
        <dbReference type="ARBA" id="ARBA00022801"/>
    </source>
</evidence>
<dbReference type="SUPFAM" id="SSF63817">
    <property type="entry name" value="Sortase"/>
    <property type="match status" value="1"/>
</dbReference>
<protein>
    <recommendedName>
        <fullName evidence="3">Sortase, SrtB family</fullName>
    </recommendedName>
</protein>
<dbReference type="EMBL" id="AJWZ01001249">
    <property type="protein sequence ID" value="EKC74334.1"/>
    <property type="molecule type" value="Genomic_DNA"/>
</dbReference>
<proteinExistence type="predicted"/>
<dbReference type="InterPro" id="IPR023365">
    <property type="entry name" value="Sortase_dom-sf"/>
</dbReference>
<name>K1U321_9ZZZZ</name>
<dbReference type="CDD" id="cd05826">
    <property type="entry name" value="Sortase_B"/>
    <property type="match status" value="1"/>
</dbReference>